<keyword evidence="3" id="KW-1185">Reference proteome</keyword>
<feature type="region of interest" description="Disordered" evidence="1">
    <location>
        <begin position="87"/>
        <end position="363"/>
    </location>
</feature>
<feature type="compositionally biased region" description="Basic residues" evidence="1">
    <location>
        <begin position="173"/>
        <end position="183"/>
    </location>
</feature>
<dbReference type="Proteomes" id="UP001195483">
    <property type="component" value="Unassembled WGS sequence"/>
</dbReference>
<evidence type="ECO:0000256" key="1">
    <source>
        <dbReference type="SAM" id="MobiDB-lite"/>
    </source>
</evidence>
<feature type="compositionally biased region" description="Basic and acidic residues" evidence="1">
    <location>
        <begin position="96"/>
        <end position="109"/>
    </location>
</feature>
<name>A0AAE0TL70_9BIVA</name>
<organism evidence="2 3">
    <name type="scientific">Potamilus streckersoni</name>
    <dbReference type="NCBI Taxonomy" id="2493646"/>
    <lineage>
        <taxon>Eukaryota</taxon>
        <taxon>Metazoa</taxon>
        <taxon>Spiralia</taxon>
        <taxon>Lophotrochozoa</taxon>
        <taxon>Mollusca</taxon>
        <taxon>Bivalvia</taxon>
        <taxon>Autobranchia</taxon>
        <taxon>Heteroconchia</taxon>
        <taxon>Palaeoheterodonta</taxon>
        <taxon>Unionida</taxon>
        <taxon>Unionoidea</taxon>
        <taxon>Unionidae</taxon>
        <taxon>Ambleminae</taxon>
        <taxon>Lampsilini</taxon>
        <taxon>Potamilus</taxon>
    </lineage>
</organism>
<feature type="compositionally biased region" description="Basic and acidic residues" evidence="1">
    <location>
        <begin position="231"/>
        <end position="240"/>
    </location>
</feature>
<comment type="caution">
    <text evidence="2">The sequence shown here is derived from an EMBL/GenBank/DDBJ whole genome shotgun (WGS) entry which is preliminary data.</text>
</comment>
<feature type="compositionally biased region" description="Basic residues" evidence="1">
    <location>
        <begin position="296"/>
        <end position="309"/>
    </location>
</feature>
<feature type="compositionally biased region" description="Polar residues" evidence="1">
    <location>
        <begin position="130"/>
        <end position="142"/>
    </location>
</feature>
<feature type="compositionally biased region" description="Basic residues" evidence="1">
    <location>
        <begin position="262"/>
        <end position="282"/>
    </location>
</feature>
<protein>
    <submittedName>
        <fullName evidence="2">Uncharacterized protein</fullName>
    </submittedName>
</protein>
<feature type="compositionally biased region" description="Polar residues" evidence="1">
    <location>
        <begin position="328"/>
        <end position="341"/>
    </location>
</feature>
<evidence type="ECO:0000313" key="3">
    <source>
        <dbReference type="Proteomes" id="UP001195483"/>
    </source>
</evidence>
<evidence type="ECO:0000313" key="2">
    <source>
        <dbReference type="EMBL" id="KAK3611920.1"/>
    </source>
</evidence>
<feature type="region of interest" description="Disordered" evidence="1">
    <location>
        <begin position="1"/>
        <end position="56"/>
    </location>
</feature>
<gene>
    <name evidence="2" type="ORF">CHS0354_013987</name>
</gene>
<dbReference type="AlphaFoldDB" id="A0AAE0TL70"/>
<accession>A0AAE0TL70</accession>
<feature type="compositionally biased region" description="Polar residues" evidence="1">
    <location>
        <begin position="1"/>
        <end position="28"/>
    </location>
</feature>
<feature type="compositionally biased region" description="Low complexity" evidence="1">
    <location>
        <begin position="310"/>
        <end position="324"/>
    </location>
</feature>
<reference evidence="2" key="2">
    <citation type="journal article" date="2021" name="Genome Biol. Evol.">
        <title>Developing a high-quality reference genome for a parasitic bivalve with doubly uniparental inheritance (Bivalvia: Unionida).</title>
        <authorList>
            <person name="Smith C.H."/>
        </authorList>
    </citation>
    <scope>NUCLEOTIDE SEQUENCE</scope>
    <source>
        <strain evidence="2">CHS0354</strain>
        <tissue evidence="2">Mantle</tissue>
    </source>
</reference>
<reference evidence="2" key="1">
    <citation type="journal article" date="2021" name="Genome Biol. Evol.">
        <title>A High-Quality Reference Genome for a Parasitic Bivalve with Doubly Uniparental Inheritance (Bivalvia: Unionida).</title>
        <authorList>
            <person name="Smith C.H."/>
        </authorList>
    </citation>
    <scope>NUCLEOTIDE SEQUENCE</scope>
    <source>
        <strain evidence="2">CHS0354</strain>
    </source>
</reference>
<sequence>MSNPNSVKKKYLSSTNQKPPKLNAQPSRTVLYPEGKELKSGSVVSTGSGKETLPSKADLIKFKKRLETPASVAESFYDKFERLERECSENVTRIKSGKDSSKEKKKESSQQKMSTSLLDRKRSKSGSLEGVSQNKSKSNSESFFEMAMKYDTNDLKATRSGHSRNNSNQKGKAVLRAKSRSGRKSTNNDDGTRQRFSASSPSQKRGSSAKYRSASRSERNRSKSRHRSRSSRHDRQESRTDRKRRSRSQSSIFSDKSGRSSATRRGRSRCRKNRSRSRRKSGRQTPSSSTPSSKNSSRRNSLKKNKKGSRSSSVTSKDSSVSKRSNARRGQSNGNENNTGRKLSRTKDRALNSSSAVNSTHRHEIKTKYLKSYYHNSKQNGQQENYNASQGIRGKRTGCGVKGLKFINDLINNSNGKTIKMPSKICCCNTLG</sequence>
<proteinExistence type="predicted"/>
<reference evidence="2" key="3">
    <citation type="submission" date="2023-05" db="EMBL/GenBank/DDBJ databases">
        <authorList>
            <person name="Smith C.H."/>
        </authorList>
    </citation>
    <scope>NUCLEOTIDE SEQUENCE</scope>
    <source>
        <strain evidence="2">CHS0354</strain>
        <tissue evidence="2">Mantle</tissue>
    </source>
</reference>
<feature type="compositionally biased region" description="Low complexity" evidence="1">
    <location>
        <begin position="40"/>
        <end position="49"/>
    </location>
</feature>
<feature type="compositionally biased region" description="Polar residues" evidence="1">
    <location>
        <begin position="194"/>
        <end position="206"/>
    </location>
</feature>
<dbReference type="EMBL" id="JAEAOA010000858">
    <property type="protein sequence ID" value="KAK3611920.1"/>
    <property type="molecule type" value="Genomic_DNA"/>
</dbReference>